<sequence length="111" mass="11723">MCRPFHAAVGVNLNHGAAIMDTAFWVVTLSASLWSLHALFVGPAGEPGMRDDFELIITPSNGAGNTHLGIYFGVAAATLSVLAHRYPDATQRWASECGLGANPCVPRNFGV</sequence>
<organism evidence="1 2">
    <name type="scientific">Mycobacterium lacus</name>
    <dbReference type="NCBI Taxonomy" id="169765"/>
    <lineage>
        <taxon>Bacteria</taxon>
        <taxon>Bacillati</taxon>
        <taxon>Actinomycetota</taxon>
        <taxon>Actinomycetes</taxon>
        <taxon>Mycobacteriales</taxon>
        <taxon>Mycobacteriaceae</taxon>
        <taxon>Mycobacterium</taxon>
    </lineage>
</organism>
<keyword evidence="2" id="KW-1185">Reference proteome</keyword>
<dbReference type="Proteomes" id="UP000466396">
    <property type="component" value="Chromosome"/>
</dbReference>
<dbReference type="AlphaFoldDB" id="A0A1X1Y596"/>
<proteinExistence type="predicted"/>
<dbReference type="EMBL" id="AP022581">
    <property type="protein sequence ID" value="BBX97550.1"/>
    <property type="molecule type" value="Genomic_DNA"/>
</dbReference>
<gene>
    <name evidence="1" type="ORF">MLAC_28440</name>
</gene>
<reference evidence="1 2" key="1">
    <citation type="journal article" date="2019" name="Emerg. Microbes Infect.">
        <title>Comprehensive subspecies identification of 175 nontuberculous mycobacteria species based on 7547 genomic profiles.</title>
        <authorList>
            <person name="Matsumoto Y."/>
            <person name="Kinjo T."/>
            <person name="Motooka D."/>
            <person name="Nabeya D."/>
            <person name="Jung N."/>
            <person name="Uechi K."/>
            <person name="Horii T."/>
            <person name="Iida T."/>
            <person name="Fujita J."/>
            <person name="Nakamura S."/>
        </authorList>
    </citation>
    <scope>NUCLEOTIDE SEQUENCE [LARGE SCALE GENOMIC DNA]</scope>
    <source>
        <strain evidence="1 2">JCM 15657</strain>
    </source>
</reference>
<name>A0A1X1Y596_9MYCO</name>
<dbReference type="STRING" id="169765.AWC15_22580"/>
<protein>
    <submittedName>
        <fullName evidence="1">Uncharacterized protein</fullName>
    </submittedName>
</protein>
<accession>A0A1X1Y596</accession>
<evidence type="ECO:0000313" key="2">
    <source>
        <dbReference type="Proteomes" id="UP000466396"/>
    </source>
</evidence>
<evidence type="ECO:0000313" key="1">
    <source>
        <dbReference type="EMBL" id="BBX97550.1"/>
    </source>
</evidence>
<dbReference type="KEGG" id="mlj:MLAC_28440"/>